<keyword evidence="3" id="KW-1185">Reference proteome</keyword>
<sequence>MTADFHESTVKLVSYDQKYEAALKQFYLPEEQSLFSRLPLDKIHEPTQPAKTIHVIILENNVPVGYFALEHGEKRKTYTESQAACLLTSFSIDYKHQGKGLAKKGLQLLPDYINTNLPAINEVVLGVNQKNEPAINLYLNAGFVDNNEVYEGPKGPQQILHLKV</sequence>
<reference evidence="2 3" key="1">
    <citation type="submission" date="2018-03" db="EMBL/GenBank/DDBJ databases">
        <title>Genomic Encyclopedia of Type Strains, Phase III (KMG-III): the genomes of soil and plant-associated and newly described type strains.</title>
        <authorList>
            <person name="Whitman W."/>
        </authorList>
    </citation>
    <scope>NUCLEOTIDE SEQUENCE [LARGE SCALE GENOMIC DNA]</scope>
    <source>
        <strain evidence="2 3">CGMCC 1.07653</strain>
    </source>
</reference>
<dbReference type="InterPro" id="IPR000182">
    <property type="entry name" value="GNAT_dom"/>
</dbReference>
<dbReference type="OrthoDB" id="66776at2"/>
<proteinExistence type="predicted"/>
<evidence type="ECO:0000259" key="1">
    <source>
        <dbReference type="PROSITE" id="PS51186"/>
    </source>
</evidence>
<dbReference type="RefSeq" id="WP_106589715.1">
    <property type="nucleotide sequence ID" value="NZ_PYAV01000015.1"/>
</dbReference>
<dbReference type="Proteomes" id="UP000242310">
    <property type="component" value="Unassembled WGS sequence"/>
</dbReference>
<dbReference type="AlphaFoldDB" id="A0A2P8H8A8"/>
<dbReference type="Pfam" id="PF00583">
    <property type="entry name" value="Acetyltransf_1"/>
    <property type="match status" value="1"/>
</dbReference>
<protein>
    <submittedName>
        <fullName evidence="2">Acetyltransferase (GNAT) family protein</fullName>
    </submittedName>
</protein>
<dbReference type="SUPFAM" id="SSF55729">
    <property type="entry name" value="Acyl-CoA N-acyltransferases (Nat)"/>
    <property type="match status" value="1"/>
</dbReference>
<keyword evidence="2" id="KW-0808">Transferase</keyword>
<evidence type="ECO:0000313" key="2">
    <source>
        <dbReference type="EMBL" id="PSL42431.1"/>
    </source>
</evidence>
<dbReference type="EMBL" id="PYAV01000015">
    <property type="protein sequence ID" value="PSL42431.1"/>
    <property type="molecule type" value="Genomic_DNA"/>
</dbReference>
<dbReference type="GO" id="GO:0016747">
    <property type="term" value="F:acyltransferase activity, transferring groups other than amino-acyl groups"/>
    <property type="evidence" value="ECO:0007669"/>
    <property type="project" value="InterPro"/>
</dbReference>
<comment type="caution">
    <text evidence="2">The sequence shown here is derived from an EMBL/GenBank/DDBJ whole genome shotgun (WGS) entry which is preliminary data.</text>
</comment>
<dbReference type="PROSITE" id="PS51186">
    <property type="entry name" value="GNAT"/>
    <property type="match status" value="1"/>
</dbReference>
<name>A0A2P8H8A8_9BACI</name>
<dbReference type="Gene3D" id="3.40.630.30">
    <property type="match status" value="1"/>
</dbReference>
<evidence type="ECO:0000313" key="3">
    <source>
        <dbReference type="Proteomes" id="UP000242310"/>
    </source>
</evidence>
<accession>A0A2P8H8A8</accession>
<dbReference type="InterPro" id="IPR016181">
    <property type="entry name" value="Acyl_CoA_acyltransferase"/>
</dbReference>
<organism evidence="2 3">
    <name type="scientific">Salsuginibacillus halophilus</name>
    <dbReference type="NCBI Taxonomy" id="517424"/>
    <lineage>
        <taxon>Bacteria</taxon>
        <taxon>Bacillati</taxon>
        <taxon>Bacillota</taxon>
        <taxon>Bacilli</taxon>
        <taxon>Bacillales</taxon>
        <taxon>Bacillaceae</taxon>
        <taxon>Salsuginibacillus</taxon>
    </lineage>
</organism>
<feature type="domain" description="N-acetyltransferase" evidence="1">
    <location>
        <begin position="10"/>
        <end position="164"/>
    </location>
</feature>
<gene>
    <name evidence="2" type="ORF">B0H94_11535</name>
</gene>